<name>A0ABN3VDY0_9PSEU</name>
<proteinExistence type="predicted"/>
<keyword evidence="2" id="KW-1185">Reference proteome</keyword>
<protein>
    <submittedName>
        <fullName evidence="1">DUF1697 domain-containing protein</fullName>
    </submittedName>
</protein>
<dbReference type="PIRSF" id="PIRSF008502">
    <property type="entry name" value="UCP008502"/>
    <property type="match status" value="1"/>
</dbReference>
<evidence type="ECO:0000313" key="1">
    <source>
        <dbReference type="EMBL" id="GAA2792937.1"/>
    </source>
</evidence>
<sequence>MTTHIALLRGINVGGRTNIAMADLRQVFAGLGCEEVRTYLRSGNVVFGCADSAVAGLAAAVEQRVARDLGVSTTVLLRTAGELARVVAGNPFLDEESDLTRLHVGFLSEPPGPQARLSVPGQGRERFRLAGRELFLHYPDGVGRSRFTNAHIEKQLGVAATARNWRTVLALAEMTR</sequence>
<reference evidence="1 2" key="1">
    <citation type="journal article" date="2019" name="Int. J. Syst. Evol. Microbiol.">
        <title>The Global Catalogue of Microorganisms (GCM) 10K type strain sequencing project: providing services to taxonomists for standard genome sequencing and annotation.</title>
        <authorList>
            <consortium name="The Broad Institute Genomics Platform"/>
            <consortium name="The Broad Institute Genome Sequencing Center for Infectious Disease"/>
            <person name="Wu L."/>
            <person name="Ma J."/>
        </authorList>
    </citation>
    <scope>NUCLEOTIDE SEQUENCE [LARGE SCALE GENOMIC DNA]</scope>
    <source>
        <strain evidence="1 2">JCM 9383</strain>
    </source>
</reference>
<dbReference type="InterPro" id="IPR012545">
    <property type="entry name" value="DUF1697"/>
</dbReference>
<evidence type="ECO:0000313" key="2">
    <source>
        <dbReference type="Proteomes" id="UP001500979"/>
    </source>
</evidence>
<dbReference type="RefSeq" id="WP_344680246.1">
    <property type="nucleotide sequence ID" value="NZ_BAAAUX010000014.1"/>
</dbReference>
<dbReference type="Pfam" id="PF08002">
    <property type="entry name" value="DUF1697"/>
    <property type="match status" value="1"/>
</dbReference>
<dbReference type="EMBL" id="BAAAUX010000014">
    <property type="protein sequence ID" value="GAA2792937.1"/>
    <property type="molecule type" value="Genomic_DNA"/>
</dbReference>
<dbReference type="PANTHER" id="PTHR36439:SF1">
    <property type="entry name" value="DUF1697 DOMAIN-CONTAINING PROTEIN"/>
    <property type="match status" value="1"/>
</dbReference>
<gene>
    <name evidence="1" type="ORF">GCM10010470_29720</name>
</gene>
<accession>A0ABN3VDY0</accession>
<dbReference type="Gene3D" id="3.30.70.1280">
    <property type="entry name" value="SP0830-like domains"/>
    <property type="match status" value="1"/>
</dbReference>
<organism evidence="1 2">
    <name type="scientific">Saccharopolyspora taberi</name>
    <dbReference type="NCBI Taxonomy" id="60895"/>
    <lineage>
        <taxon>Bacteria</taxon>
        <taxon>Bacillati</taxon>
        <taxon>Actinomycetota</taxon>
        <taxon>Actinomycetes</taxon>
        <taxon>Pseudonocardiales</taxon>
        <taxon>Pseudonocardiaceae</taxon>
        <taxon>Saccharopolyspora</taxon>
    </lineage>
</organism>
<dbReference type="Proteomes" id="UP001500979">
    <property type="component" value="Unassembled WGS sequence"/>
</dbReference>
<dbReference type="PANTHER" id="PTHR36439">
    <property type="entry name" value="BLL4334 PROTEIN"/>
    <property type="match status" value="1"/>
</dbReference>
<dbReference type="SUPFAM" id="SSF160379">
    <property type="entry name" value="SP0830-like"/>
    <property type="match status" value="1"/>
</dbReference>
<comment type="caution">
    <text evidence="1">The sequence shown here is derived from an EMBL/GenBank/DDBJ whole genome shotgun (WGS) entry which is preliminary data.</text>
</comment>